<proteinExistence type="predicted"/>
<dbReference type="GO" id="GO:0005886">
    <property type="term" value="C:plasma membrane"/>
    <property type="evidence" value="ECO:0007669"/>
    <property type="project" value="UniProtKB-SubCell"/>
</dbReference>
<sequence>MSAIPAVERGVAAVVRRPTVPIVLGFAALIAVGTALLMMPFASESGESTGVLAALFTATSAVCVTGLIVVDTPVYFSTAGEMIILVLIQLGGLGIMTVASLLSLVMFRRFGLRMRLTAQAETKALGLGDVRRTVFRVIGLSLLFELVVAALLTARLIVGYEVPLGRAIYEGVFHSVSAFNNAGFALRSDNLMSFATDPYFLLPICTAVIAGGLGFPVWVEIFRHLRVSRRWTMHAKVTLLATALLLVVGSVGITAAEWANPGTLGPMSWPGKLLAGFASGVFPRTAGFNVLDISAAHPGTLLLQDILMFIGGGSAGTAGGIKVTTFALLAYVILAEIRGEPTVHVMGRQLPAAVQRQALTIVLLGVAFVMLTVLTLLVITPFGLDQVLFEAVSAFATVGLSAGITAQLPPFGQVLLVLLMFVGRLGPITLASALALRERVRRYELPEERPIVG</sequence>
<evidence type="ECO:0000256" key="5">
    <source>
        <dbReference type="ARBA" id="ARBA00022989"/>
    </source>
</evidence>
<dbReference type="AlphaFoldDB" id="A0A561V9J3"/>
<feature type="transmembrane region" description="Helical" evidence="8">
    <location>
        <begin position="358"/>
        <end position="380"/>
    </location>
</feature>
<protein>
    <submittedName>
        <fullName evidence="9">Potassium uptake TrkH family protein</fullName>
    </submittedName>
</protein>
<evidence type="ECO:0000256" key="2">
    <source>
        <dbReference type="ARBA" id="ARBA00022448"/>
    </source>
</evidence>
<keyword evidence="2" id="KW-0813">Transport</keyword>
<evidence type="ECO:0000313" key="10">
    <source>
        <dbReference type="Proteomes" id="UP000316184"/>
    </source>
</evidence>
<keyword evidence="3" id="KW-1003">Cell membrane</keyword>
<feature type="transmembrane region" description="Helical" evidence="8">
    <location>
        <begin position="20"/>
        <end position="39"/>
    </location>
</feature>
<keyword evidence="5 8" id="KW-1133">Transmembrane helix</keyword>
<dbReference type="PANTHER" id="PTHR32024:SF1">
    <property type="entry name" value="KTR SYSTEM POTASSIUM UPTAKE PROTEIN B"/>
    <property type="match status" value="1"/>
</dbReference>
<dbReference type="Proteomes" id="UP000316184">
    <property type="component" value="Unassembled WGS sequence"/>
</dbReference>
<evidence type="ECO:0000256" key="7">
    <source>
        <dbReference type="ARBA" id="ARBA00023136"/>
    </source>
</evidence>
<keyword evidence="10" id="KW-1185">Reference proteome</keyword>
<feature type="transmembrane region" description="Helical" evidence="8">
    <location>
        <begin position="414"/>
        <end position="436"/>
    </location>
</feature>
<evidence type="ECO:0000256" key="3">
    <source>
        <dbReference type="ARBA" id="ARBA00022475"/>
    </source>
</evidence>
<feature type="transmembrane region" description="Helical" evidence="8">
    <location>
        <begin position="137"/>
        <end position="158"/>
    </location>
</feature>
<comment type="subcellular location">
    <subcellularLocation>
        <location evidence="1">Cell membrane</location>
        <topology evidence="1">Multi-pass membrane protein</topology>
    </subcellularLocation>
</comment>
<dbReference type="GO" id="GO:0008324">
    <property type="term" value="F:monoatomic cation transmembrane transporter activity"/>
    <property type="evidence" value="ECO:0007669"/>
    <property type="project" value="InterPro"/>
</dbReference>
<evidence type="ECO:0000313" key="9">
    <source>
        <dbReference type="EMBL" id="TWG08278.1"/>
    </source>
</evidence>
<organism evidence="9 10">
    <name type="scientific">Saccharopolyspora dendranthemae</name>
    <dbReference type="NCBI Taxonomy" id="1181886"/>
    <lineage>
        <taxon>Bacteria</taxon>
        <taxon>Bacillati</taxon>
        <taxon>Actinomycetota</taxon>
        <taxon>Actinomycetes</taxon>
        <taxon>Pseudonocardiales</taxon>
        <taxon>Pseudonocardiaceae</taxon>
        <taxon>Saccharopolyspora</taxon>
    </lineage>
</organism>
<accession>A0A561V9J3</accession>
<name>A0A561V9J3_9PSEU</name>
<dbReference type="Pfam" id="PF02386">
    <property type="entry name" value="TrkH"/>
    <property type="match status" value="1"/>
</dbReference>
<reference evidence="9 10" key="1">
    <citation type="submission" date="2019-06" db="EMBL/GenBank/DDBJ databases">
        <title>Sequencing the genomes of 1000 actinobacteria strains.</title>
        <authorList>
            <person name="Klenk H.-P."/>
        </authorList>
    </citation>
    <scope>NUCLEOTIDE SEQUENCE [LARGE SCALE GENOMIC DNA]</scope>
    <source>
        <strain evidence="9 10">DSM 46699</strain>
    </source>
</reference>
<gene>
    <name evidence="9" type="ORF">FHU35_11897</name>
</gene>
<dbReference type="PANTHER" id="PTHR32024">
    <property type="entry name" value="TRK SYSTEM POTASSIUM UPTAKE PROTEIN TRKG-RELATED"/>
    <property type="match status" value="1"/>
</dbReference>
<evidence type="ECO:0000256" key="6">
    <source>
        <dbReference type="ARBA" id="ARBA00023065"/>
    </source>
</evidence>
<feature type="transmembrane region" description="Helical" evidence="8">
    <location>
        <begin position="51"/>
        <end position="70"/>
    </location>
</feature>
<keyword evidence="4 8" id="KW-0812">Transmembrane</keyword>
<keyword evidence="6" id="KW-0406">Ion transport</keyword>
<evidence type="ECO:0000256" key="1">
    <source>
        <dbReference type="ARBA" id="ARBA00004651"/>
    </source>
</evidence>
<feature type="transmembrane region" description="Helical" evidence="8">
    <location>
        <begin position="82"/>
        <end position="107"/>
    </location>
</feature>
<keyword evidence="7 8" id="KW-0472">Membrane</keyword>
<feature type="transmembrane region" description="Helical" evidence="8">
    <location>
        <begin position="239"/>
        <end position="259"/>
    </location>
</feature>
<dbReference type="InterPro" id="IPR003445">
    <property type="entry name" value="Cat_transpt"/>
</dbReference>
<comment type="caution">
    <text evidence="9">The sequence shown here is derived from an EMBL/GenBank/DDBJ whole genome shotgun (WGS) entry which is preliminary data.</text>
</comment>
<evidence type="ECO:0000256" key="4">
    <source>
        <dbReference type="ARBA" id="ARBA00022692"/>
    </source>
</evidence>
<feature type="transmembrane region" description="Helical" evidence="8">
    <location>
        <begin position="199"/>
        <end position="219"/>
    </location>
</feature>
<dbReference type="EMBL" id="VIWX01000001">
    <property type="protein sequence ID" value="TWG08278.1"/>
    <property type="molecule type" value="Genomic_DNA"/>
</dbReference>
<evidence type="ECO:0000256" key="8">
    <source>
        <dbReference type="SAM" id="Phobius"/>
    </source>
</evidence>
<dbReference type="GO" id="GO:0030001">
    <property type="term" value="P:metal ion transport"/>
    <property type="evidence" value="ECO:0007669"/>
    <property type="project" value="UniProtKB-ARBA"/>
</dbReference>